<evidence type="ECO:0000313" key="3">
    <source>
        <dbReference type="Proteomes" id="UP000828390"/>
    </source>
</evidence>
<gene>
    <name evidence="2" type="ORF">DPMN_144477</name>
</gene>
<evidence type="ECO:0000313" key="2">
    <source>
        <dbReference type="EMBL" id="KAH3815938.1"/>
    </source>
</evidence>
<feature type="region of interest" description="Disordered" evidence="1">
    <location>
        <begin position="24"/>
        <end position="43"/>
    </location>
</feature>
<reference evidence="2" key="2">
    <citation type="submission" date="2020-11" db="EMBL/GenBank/DDBJ databases">
        <authorList>
            <person name="McCartney M.A."/>
            <person name="Auch B."/>
            <person name="Kono T."/>
            <person name="Mallez S."/>
            <person name="Becker A."/>
            <person name="Gohl D.M."/>
            <person name="Silverstein K.A.T."/>
            <person name="Koren S."/>
            <person name="Bechman K.B."/>
            <person name="Herman A."/>
            <person name="Abrahante J.E."/>
            <person name="Garbe J."/>
        </authorList>
    </citation>
    <scope>NUCLEOTIDE SEQUENCE</scope>
    <source>
        <strain evidence="2">Duluth1</strain>
        <tissue evidence="2">Whole animal</tissue>
    </source>
</reference>
<comment type="caution">
    <text evidence="2">The sequence shown here is derived from an EMBL/GenBank/DDBJ whole genome shotgun (WGS) entry which is preliminary data.</text>
</comment>
<keyword evidence="3" id="KW-1185">Reference proteome</keyword>
<name>A0A9D4GIC4_DREPO</name>
<dbReference type="Proteomes" id="UP000828390">
    <property type="component" value="Unassembled WGS sequence"/>
</dbReference>
<feature type="compositionally biased region" description="Polar residues" evidence="1">
    <location>
        <begin position="28"/>
        <end position="40"/>
    </location>
</feature>
<evidence type="ECO:0000256" key="1">
    <source>
        <dbReference type="SAM" id="MobiDB-lite"/>
    </source>
</evidence>
<proteinExistence type="predicted"/>
<organism evidence="2 3">
    <name type="scientific">Dreissena polymorpha</name>
    <name type="common">Zebra mussel</name>
    <name type="synonym">Mytilus polymorpha</name>
    <dbReference type="NCBI Taxonomy" id="45954"/>
    <lineage>
        <taxon>Eukaryota</taxon>
        <taxon>Metazoa</taxon>
        <taxon>Spiralia</taxon>
        <taxon>Lophotrochozoa</taxon>
        <taxon>Mollusca</taxon>
        <taxon>Bivalvia</taxon>
        <taxon>Autobranchia</taxon>
        <taxon>Heteroconchia</taxon>
        <taxon>Euheterodonta</taxon>
        <taxon>Imparidentia</taxon>
        <taxon>Neoheterodontei</taxon>
        <taxon>Myida</taxon>
        <taxon>Dreissenoidea</taxon>
        <taxon>Dreissenidae</taxon>
        <taxon>Dreissena</taxon>
    </lineage>
</organism>
<protein>
    <submittedName>
        <fullName evidence="2">Uncharacterized protein</fullName>
    </submittedName>
</protein>
<dbReference type="EMBL" id="JAIWYP010000006">
    <property type="protein sequence ID" value="KAH3815938.1"/>
    <property type="molecule type" value="Genomic_DNA"/>
</dbReference>
<reference evidence="2" key="1">
    <citation type="journal article" date="2019" name="bioRxiv">
        <title>The Genome of the Zebra Mussel, Dreissena polymorpha: A Resource for Invasive Species Research.</title>
        <authorList>
            <person name="McCartney M.A."/>
            <person name="Auch B."/>
            <person name="Kono T."/>
            <person name="Mallez S."/>
            <person name="Zhang Y."/>
            <person name="Obille A."/>
            <person name="Becker A."/>
            <person name="Abrahante J.E."/>
            <person name="Garbe J."/>
            <person name="Badalamenti J.P."/>
            <person name="Herman A."/>
            <person name="Mangelson H."/>
            <person name="Liachko I."/>
            <person name="Sullivan S."/>
            <person name="Sone E.D."/>
            <person name="Koren S."/>
            <person name="Silverstein K.A.T."/>
            <person name="Beckman K.B."/>
            <person name="Gohl D.M."/>
        </authorList>
    </citation>
    <scope>NUCLEOTIDE SEQUENCE</scope>
    <source>
        <strain evidence="2">Duluth1</strain>
        <tissue evidence="2">Whole animal</tissue>
    </source>
</reference>
<accession>A0A9D4GIC4</accession>
<dbReference type="AlphaFoldDB" id="A0A9D4GIC4"/>
<sequence length="75" mass="8308">MFYKLFSSVANMKASVDRQYAQKMMPNPTGTVSKEQPPQTKETETMAVTNEGVVGDNWASASVESDREPFHPLLA</sequence>